<dbReference type="EMBL" id="GGEC01082433">
    <property type="protein sequence ID" value="MBX62917.1"/>
    <property type="molecule type" value="Transcribed_RNA"/>
</dbReference>
<dbReference type="AlphaFoldDB" id="A0A2P2Q7I7"/>
<dbReference type="GO" id="GO:0032259">
    <property type="term" value="P:methylation"/>
    <property type="evidence" value="ECO:0007669"/>
    <property type="project" value="UniProtKB-KW"/>
</dbReference>
<accession>A0A2P2Q7I7</accession>
<dbReference type="GO" id="GO:0008168">
    <property type="term" value="F:methyltransferase activity"/>
    <property type="evidence" value="ECO:0007669"/>
    <property type="project" value="UniProtKB-KW"/>
</dbReference>
<reference evidence="1" key="1">
    <citation type="submission" date="2018-02" db="EMBL/GenBank/DDBJ databases">
        <title>Rhizophora mucronata_Transcriptome.</title>
        <authorList>
            <person name="Meera S.P."/>
            <person name="Sreeshan A."/>
            <person name="Augustine A."/>
        </authorList>
    </citation>
    <scope>NUCLEOTIDE SEQUENCE</scope>
    <source>
        <tissue evidence="1">Leaf</tissue>
    </source>
</reference>
<keyword evidence="1" id="KW-0489">Methyltransferase</keyword>
<organism evidence="1">
    <name type="scientific">Rhizophora mucronata</name>
    <name type="common">Asiatic mangrove</name>
    <dbReference type="NCBI Taxonomy" id="61149"/>
    <lineage>
        <taxon>Eukaryota</taxon>
        <taxon>Viridiplantae</taxon>
        <taxon>Streptophyta</taxon>
        <taxon>Embryophyta</taxon>
        <taxon>Tracheophyta</taxon>
        <taxon>Spermatophyta</taxon>
        <taxon>Magnoliopsida</taxon>
        <taxon>eudicotyledons</taxon>
        <taxon>Gunneridae</taxon>
        <taxon>Pentapetalae</taxon>
        <taxon>rosids</taxon>
        <taxon>fabids</taxon>
        <taxon>Malpighiales</taxon>
        <taxon>Rhizophoraceae</taxon>
        <taxon>Rhizophora</taxon>
    </lineage>
</organism>
<evidence type="ECO:0000313" key="1">
    <source>
        <dbReference type="EMBL" id="MBX62917.1"/>
    </source>
</evidence>
<sequence>MPGMTTFLTKSSVLRRLCRIGFKLRVTVSDSLEEAPCSHVGLMLILMT</sequence>
<proteinExistence type="predicted"/>
<protein>
    <submittedName>
        <fullName evidence="1">Putative methyltransferase PMT17</fullName>
    </submittedName>
</protein>
<keyword evidence="1" id="KW-0808">Transferase</keyword>
<name>A0A2P2Q7I7_RHIMU</name>